<keyword evidence="4" id="KW-1185">Reference proteome</keyword>
<name>A0ABS7HPJ5_9MICO</name>
<comment type="caution">
    <text evidence="3">The sequence shown here is derived from an EMBL/GenBank/DDBJ whole genome shotgun (WGS) entry which is preliminary data.</text>
</comment>
<sequence>MHDATTRAGVRARLGRRSPWIAGAAGIAVAALALALTGCSGSGSGSDGDSAAQEKTTIRFLYATGDETWNSVVDAVVKAFNEQSDTTTVQLDPLPAGSDYATALKTMDATGNWPAVVDMRDTLTYVNAGKLAPIPESVTELIQPEAFGTAEDGNVYTVPYSALNGEVGLNIVYNKDYFEENDLEVPETYDDFLDLLADIKANGDAPLATAAAEVWPSDQLWKPLAAPYFAEYGDEGGFWTAAQNGEATIEDLREPLQELLDITNDYVLEGWQSTADAQTTTLLVNDMAVMATSSAGIGRLNDIHKVDPDFNAGLFIIPAEDGTINVLKNAVNGDTAGGLAISAQAAEDDDEYASATEFLEYFYQVDTANLMESQGWLAPNIVASDEIERNTSIPGSKDYFALLENPNLRWYENVSDLSTFSAFNTFFRQARIEMQDGQSSIDDTIAKVQAEFDKTVAAG</sequence>
<dbReference type="PANTHER" id="PTHR43649">
    <property type="entry name" value="ARABINOSE-BINDING PROTEIN-RELATED"/>
    <property type="match status" value="1"/>
</dbReference>
<dbReference type="RefSeq" id="WP_220300882.1">
    <property type="nucleotide sequence ID" value="NZ_JAEUAW010000007.1"/>
</dbReference>
<evidence type="ECO:0000313" key="3">
    <source>
        <dbReference type="EMBL" id="MBW9094166.1"/>
    </source>
</evidence>
<evidence type="ECO:0000313" key="4">
    <source>
        <dbReference type="Proteomes" id="UP001196843"/>
    </source>
</evidence>
<protein>
    <submittedName>
        <fullName evidence="3">Carbohydrate ABC transporter substrate-binding protein</fullName>
    </submittedName>
</protein>
<gene>
    <name evidence="3" type="ORF">JNB62_10770</name>
</gene>
<keyword evidence="1" id="KW-0732">Signal</keyword>
<keyword evidence="2" id="KW-0812">Transmembrane</keyword>
<dbReference type="SUPFAM" id="SSF53850">
    <property type="entry name" value="Periplasmic binding protein-like II"/>
    <property type="match status" value="1"/>
</dbReference>
<keyword evidence="2" id="KW-1133">Transmembrane helix</keyword>
<keyword evidence="2" id="KW-0472">Membrane</keyword>
<accession>A0ABS7HPJ5</accession>
<dbReference type="Gene3D" id="3.40.190.10">
    <property type="entry name" value="Periplasmic binding protein-like II"/>
    <property type="match status" value="2"/>
</dbReference>
<organism evidence="3 4">
    <name type="scientific">Microbacterium jejuense</name>
    <dbReference type="NCBI Taxonomy" id="1263637"/>
    <lineage>
        <taxon>Bacteria</taxon>
        <taxon>Bacillati</taxon>
        <taxon>Actinomycetota</taxon>
        <taxon>Actinomycetes</taxon>
        <taxon>Micrococcales</taxon>
        <taxon>Microbacteriaceae</taxon>
        <taxon>Microbacterium</taxon>
    </lineage>
</organism>
<proteinExistence type="predicted"/>
<evidence type="ECO:0000256" key="1">
    <source>
        <dbReference type="ARBA" id="ARBA00022729"/>
    </source>
</evidence>
<reference evidence="3 4" key="1">
    <citation type="journal article" date="2021" name="MBio">
        <title>Poor Competitiveness of Bradyrhizobium in Pigeon Pea Root Colonization in Indian Soils.</title>
        <authorList>
            <person name="Chalasani D."/>
            <person name="Basu A."/>
            <person name="Pullabhotla S.V.S.R.N."/>
            <person name="Jorrin B."/>
            <person name="Neal A.L."/>
            <person name="Poole P.S."/>
            <person name="Podile A.R."/>
            <person name="Tkacz A."/>
        </authorList>
    </citation>
    <scope>NUCLEOTIDE SEQUENCE [LARGE SCALE GENOMIC DNA]</scope>
    <source>
        <strain evidence="3 4">HU14</strain>
    </source>
</reference>
<feature type="transmembrane region" description="Helical" evidence="2">
    <location>
        <begin position="20"/>
        <end position="38"/>
    </location>
</feature>
<dbReference type="InterPro" id="IPR050490">
    <property type="entry name" value="Bact_solute-bd_prot1"/>
</dbReference>
<dbReference type="Proteomes" id="UP001196843">
    <property type="component" value="Unassembled WGS sequence"/>
</dbReference>
<dbReference type="EMBL" id="JAEUAW010000007">
    <property type="protein sequence ID" value="MBW9094166.1"/>
    <property type="molecule type" value="Genomic_DNA"/>
</dbReference>
<evidence type="ECO:0000256" key="2">
    <source>
        <dbReference type="SAM" id="Phobius"/>
    </source>
</evidence>
<dbReference type="PANTHER" id="PTHR43649:SF33">
    <property type="entry name" value="POLYGALACTURONAN_RHAMNOGALACTURONAN-BINDING PROTEIN YTCQ"/>
    <property type="match status" value="1"/>
</dbReference>